<dbReference type="NCBIfam" id="TIGR01730">
    <property type="entry name" value="RND_mfp"/>
    <property type="match status" value="1"/>
</dbReference>
<evidence type="ECO:0000313" key="5">
    <source>
        <dbReference type="Proteomes" id="UP000252124"/>
    </source>
</evidence>
<evidence type="ECO:0000256" key="2">
    <source>
        <dbReference type="SAM" id="Coils"/>
    </source>
</evidence>
<dbReference type="Gene3D" id="1.10.287.470">
    <property type="entry name" value="Helix hairpin bin"/>
    <property type="match status" value="1"/>
</dbReference>
<gene>
    <name evidence="4" type="ORF">DFP87_102472</name>
</gene>
<keyword evidence="2" id="KW-0175">Coiled coil</keyword>
<accession>A0ABX9GF41</accession>
<feature type="domain" description="CusB-like beta-barrel" evidence="3">
    <location>
        <begin position="235"/>
        <end position="306"/>
    </location>
</feature>
<comment type="similarity">
    <text evidence="1">Belongs to the membrane fusion protein (MFP) (TC 8.A.1) family.</text>
</comment>
<dbReference type="Gene3D" id="2.40.420.20">
    <property type="match status" value="1"/>
</dbReference>
<dbReference type="EMBL" id="QNRM01000002">
    <property type="protein sequence ID" value="RBP22728.1"/>
    <property type="molecule type" value="Genomic_DNA"/>
</dbReference>
<evidence type="ECO:0000256" key="1">
    <source>
        <dbReference type="ARBA" id="ARBA00009477"/>
    </source>
</evidence>
<reference evidence="4 5" key="1">
    <citation type="submission" date="2018-06" db="EMBL/GenBank/DDBJ databases">
        <title>Genomic Encyclopedia of Type Strains, Phase III (KMG-III): the genomes of soil and plant-associated and newly described type strains.</title>
        <authorList>
            <person name="Whitman W."/>
        </authorList>
    </citation>
    <scope>NUCLEOTIDE SEQUENCE [LARGE SCALE GENOMIC DNA]</scope>
    <source>
        <strain evidence="4 5">CECT 7342</strain>
    </source>
</reference>
<comment type="caution">
    <text evidence="4">The sequence shown here is derived from an EMBL/GenBank/DDBJ whole genome shotgun (WGS) entry which is preliminary data.</text>
</comment>
<dbReference type="InterPro" id="IPR058792">
    <property type="entry name" value="Beta-barrel_RND_2"/>
</dbReference>
<dbReference type="Pfam" id="PF25954">
    <property type="entry name" value="Beta-barrel_RND_2"/>
    <property type="match status" value="1"/>
</dbReference>
<dbReference type="Gene3D" id="2.40.30.170">
    <property type="match status" value="1"/>
</dbReference>
<proteinExistence type="inferred from homology"/>
<dbReference type="Proteomes" id="UP000252124">
    <property type="component" value="Unassembled WGS sequence"/>
</dbReference>
<feature type="coiled-coil region" evidence="2">
    <location>
        <begin position="126"/>
        <end position="184"/>
    </location>
</feature>
<dbReference type="PANTHER" id="PTHR30469:SF38">
    <property type="entry name" value="HLYD FAMILY SECRETION PROTEIN"/>
    <property type="match status" value="1"/>
</dbReference>
<evidence type="ECO:0000313" key="4">
    <source>
        <dbReference type="EMBL" id="RBP22728.1"/>
    </source>
</evidence>
<dbReference type="PANTHER" id="PTHR30469">
    <property type="entry name" value="MULTIDRUG RESISTANCE PROTEIN MDTA"/>
    <property type="match status" value="1"/>
</dbReference>
<name>A0ABX9GF41_9BURK</name>
<keyword evidence="5" id="KW-1185">Reference proteome</keyword>
<dbReference type="SUPFAM" id="SSF111369">
    <property type="entry name" value="HlyD-like secretion proteins"/>
    <property type="match status" value="1"/>
</dbReference>
<dbReference type="InterPro" id="IPR006143">
    <property type="entry name" value="RND_pump_MFP"/>
</dbReference>
<organism evidence="4 5">
    <name type="scientific">Achromobacter marplatensis</name>
    <dbReference type="NCBI Taxonomy" id="470868"/>
    <lineage>
        <taxon>Bacteria</taxon>
        <taxon>Pseudomonadati</taxon>
        <taxon>Pseudomonadota</taxon>
        <taxon>Betaproteobacteria</taxon>
        <taxon>Burkholderiales</taxon>
        <taxon>Alcaligenaceae</taxon>
        <taxon>Achromobacter</taxon>
    </lineage>
</organism>
<evidence type="ECO:0000259" key="3">
    <source>
        <dbReference type="Pfam" id="PF25954"/>
    </source>
</evidence>
<protein>
    <submittedName>
        <fullName evidence="4">RND family efflux transporter MFP subunit</fullName>
    </submittedName>
</protein>
<dbReference type="Gene3D" id="2.40.50.100">
    <property type="match status" value="1"/>
</dbReference>
<sequence>MNCPGPCARPAALDLAAPVALPLSSPRRWTRRLALPAALAMAVALSACGPKEAPAPAPRPVVAMPAKADERLPAWTLPGEVQARYSTPLSFRVGGKIIERQVRLGDSVTPGQIVAKLDPADAAKNAAAAKAQLSAAQHQLDYARQQLDRDRAQARENLIAANQLEQTRNAYASALAQRDQAAQQAALSADQLKYTTLQADHAGVITAEQADTGQNVAAGTPVYQLAWSGDIDAICDVPESVLAGLAVGQRATVTLGPLPGKTFTAVLREIAPAADPQSRTYRVKLTLESPSPDVRLGMTANISFDNRGSDSQATYTVPATALFHDGKEPAVWVVKPQEDTLELRRVQVLRYDARTVTLAGGVKAGERLVWQGVHTVSAGEKVRAVPPLHPEDFAS</sequence>